<dbReference type="Pfam" id="PF00050">
    <property type="entry name" value="Kazal_1"/>
    <property type="match status" value="1"/>
</dbReference>
<comment type="subcellular location">
    <subcellularLocation>
        <location evidence="1">Secreted</location>
    </subcellularLocation>
</comment>
<dbReference type="InterPro" id="IPR036058">
    <property type="entry name" value="Kazal_dom_sf"/>
</dbReference>
<evidence type="ECO:0000259" key="4">
    <source>
        <dbReference type="PROSITE" id="PS51465"/>
    </source>
</evidence>
<keyword evidence="3" id="KW-1015">Disulfide bond</keyword>
<dbReference type="Gene3D" id="3.30.60.30">
    <property type="match status" value="1"/>
</dbReference>
<dbReference type="EMBL" id="GEBF01001521">
    <property type="protein sequence ID" value="JAO02112.1"/>
    <property type="molecule type" value="Transcribed_RNA"/>
</dbReference>
<evidence type="ECO:0000256" key="1">
    <source>
        <dbReference type="ARBA" id="ARBA00004613"/>
    </source>
</evidence>
<evidence type="ECO:0000256" key="3">
    <source>
        <dbReference type="ARBA" id="ARBA00023157"/>
    </source>
</evidence>
<evidence type="ECO:0000256" key="2">
    <source>
        <dbReference type="ARBA" id="ARBA00022525"/>
    </source>
</evidence>
<dbReference type="PANTHER" id="PTHR21179:SF0">
    <property type="entry name" value="SERINE PROTEASE INHIBITOR KAZAL-TYPE 4"/>
    <property type="match status" value="1"/>
</dbReference>
<dbReference type="PANTHER" id="PTHR21179">
    <property type="entry name" value="SERINE-TYPE ENDOPEPTIDASE INHIBITOR"/>
    <property type="match status" value="1"/>
</dbReference>
<feature type="domain" description="Kazal-like" evidence="4">
    <location>
        <begin position="57"/>
        <end position="112"/>
    </location>
</feature>
<evidence type="ECO:0000313" key="5">
    <source>
        <dbReference type="EMBL" id="JAO02112.1"/>
    </source>
</evidence>
<dbReference type="PROSITE" id="PS00282">
    <property type="entry name" value="KAZAL_1"/>
    <property type="match status" value="1"/>
</dbReference>
<dbReference type="SUPFAM" id="SSF100895">
    <property type="entry name" value="Kazal-type serine protease inhibitors"/>
    <property type="match status" value="1"/>
</dbReference>
<proteinExistence type="predicted"/>
<dbReference type="InterPro" id="IPR002350">
    <property type="entry name" value="Kazal_dom"/>
</dbReference>
<reference evidence="5" key="1">
    <citation type="submission" date="2015-10" db="EMBL/GenBank/DDBJ databases">
        <title>FRAMA: From RNA-seq data to annotated mRNA assemblies.</title>
        <authorList>
            <person name="Bens M."/>
            <person name="Sahm A."/>
            <person name="Jahn N."/>
            <person name="Morhart M."/>
            <person name="Holtze S."/>
            <person name="Hildebrandt T.B."/>
            <person name="Platzer M."/>
            <person name="Szafranski K."/>
        </authorList>
    </citation>
    <scope>NUCLEOTIDE SEQUENCE</scope>
    <source>
        <tissue evidence="5">Testis</tissue>
    </source>
</reference>
<organism evidence="5">
    <name type="scientific">Heterocephalus glaber</name>
    <name type="common">Naked mole rat</name>
    <dbReference type="NCBI Taxonomy" id="10181"/>
    <lineage>
        <taxon>Eukaryota</taxon>
        <taxon>Metazoa</taxon>
        <taxon>Chordata</taxon>
        <taxon>Craniata</taxon>
        <taxon>Vertebrata</taxon>
        <taxon>Euteleostomi</taxon>
        <taxon>Mammalia</taxon>
        <taxon>Eutheria</taxon>
        <taxon>Euarchontoglires</taxon>
        <taxon>Glires</taxon>
        <taxon>Rodentia</taxon>
        <taxon>Hystricomorpha</taxon>
        <taxon>Bathyergidae</taxon>
        <taxon>Heterocephalus</taxon>
    </lineage>
</organism>
<dbReference type="SMART" id="SM00280">
    <property type="entry name" value="KAZAL"/>
    <property type="match status" value="1"/>
</dbReference>
<keyword evidence="2" id="KW-0964">Secreted</keyword>
<protein>
    <submittedName>
        <fullName evidence="5">Serine protease inhibitor Kazal-type 4</fullName>
    </submittedName>
</protein>
<dbReference type="PROSITE" id="PS51465">
    <property type="entry name" value="KAZAL_2"/>
    <property type="match status" value="1"/>
</dbReference>
<accession>A0A0P6JGQ0</accession>
<dbReference type="GO" id="GO:0005576">
    <property type="term" value="C:extracellular region"/>
    <property type="evidence" value="ECO:0007669"/>
    <property type="project" value="UniProtKB-SubCell"/>
</dbReference>
<dbReference type="AlphaFoldDB" id="A0A0P6JGQ0"/>
<dbReference type="GO" id="GO:0004867">
    <property type="term" value="F:serine-type endopeptidase inhibitor activity"/>
    <property type="evidence" value="ECO:0007669"/>
    <property type="project" value="InterPro"/>
</dbReference>
<sequence length="112" mass="12603">MGTINSVHSSSWPRPGSLRLHRRRISMAVHLWVVPLAFSALFVVDREVTVSAEELTFSRMPICEHMAEPPNCPQTPNLICGTDGVTYNNECHLCLTRIKTKKDIQIIKDGKC</sequence>
<name>A0A0P6JGQ0_HETGA</name>
<dbReference type="CDD" id="cd01327">
    <property type="entry name" value="KAZAL_PSTI"/>
    <property type="match status" value="1"/>
</dbReference>
<dbReference type="InterPro" id="IPR039932">
    <property type="entry name" value="Spink4-like"/>
</dbReference>
<gene>
    <name evidence="5" type="primary">SPINK4</name>
</gene>